<sequence length="430" mass="46727">MSVMSDKDNNIRYVIASRGSSLSSSPPPTRPINRLRFYPAEATTTASISGTNERLHLMAVSEPSSALAVSKAARALLTTNPTIFIKDAFTTSVETWSPCRRAWILPEAFQCPVLKFALREGRVIVFASGRITKVIDKGSISKVPSYALVWPAHSVESWACDARRARLVGGYLEVSFAMKFLDAPQLIAFGGGNALPVVLRPQQLSARFDYLCRLVSHVQTELKGSSATWLRFASCRPVHPASRTLAERDALPRMLSLSTDVFAFAGAPVPAPAPALMPGTAITSQEYDMKVRHIGGDGANDIPIDSGSSVAQRRQNGTILVDLLEPVSESTSKLTPHSRMNPLAPSTLADLFDVQLGPSSLPSLPPLPPLTPYTEGFIDEPITLGTLNGAVSSSVTICEQAYCEALKKKQEYLEKLWLECTEEIERMKLI</sequence>
<dbReference type="Proteomes" id="UP001307849">
    <property type="component" value="Unassembled WGS sequence"/>
</dbReference>
<keyword evidence="2" id="KW-1185">Reference proteome</keyword>
<evidence type="ECO:0000313" key="1">
    <source>
        <dbReference type="EMBL" id="KAK6505997.1"/>
    </source>
</evidence>
<protein>
    <submittedName>
        <fullName evidence="1">Uncharacterized protein</fullName>
    </submittedName>
</protein>
<evidence type="ECO:0000313" key="2">
    <source>
        <dbReference type="Proteomes" id="UP001307849"/>
    </source>
</evidence>
<organism evidence="1 2">
    <name type="scientific">Arthrobotrys conoides</name>
    <dbReference type="NCBI Taxonomy" id="74498"/>
    <lineage>
        <taxon>Eukaryota</taxon>
        <taxon>Fungi</taxon>
        <taxon>Dikarya</taxon>
        <taxon>Ascomycota</taxon>
        <taxon>Pezizomycotina</taxon>
        <taxon>Orbiliomycetes</taxon>
        <taxon>Orbiliales</taxon>
        <taxon>Orbiliaceae</taxon>
        <taxon>Arthrobotrys</taxon>
    </lineage>
</organism>
<dbReference type="EMBL" id="JAVHJM010000009">
    <property type="protein sequence ID" value="KAK6505997.1"/>
    <property type="molecule type" value="Genomic_DNA"/>
</dbReference>
<accession>A0AAN8RMP4</accession>
<reference evidence="1 2" key="1">
    <citation type="submission" date="2019-10" db="EMBL/GenBank/DDBJ databases">
        <authorList>
            <person name="Palmer J.M."/>
        </authorList>
    </citation>
    <scope>NUCLEOTIDE SEQUENCE [LARGE SCALE GENOMIC DNA]</scope>
    <source>
        <strain evidence="1 2">TWF506</strain>
    </source>
</reference>
<name>A0AAN8RMP4_9PEZI</name>
<gene>
    <name evidence="1" type="ORF">TWF506_010923</name>
</gene>
<comment type="caution">
    <text evidence="1">The sequence shown here is derived from an EMBL/GenBank/DDBJ whole genome shotgun (WGS) entry which is preliminary data.</text>
</comment>
<proteinExistence type="predicted"/>
<dbReference type="AlphaFoldDB" id="A0AAN8RMP4"/>